<dbReference type="EMBL" id="QLNI01000055">
    <property type="protein sequence ID" value="RAM00255.1"/>
    <property type="molecule type" value="Genomic_DNA"/>
</dbReference>
<evidence type="ECO:0000256" key="1">
    <source>
        <dbReference type="SAM" id="SignalP"/>
    </source>
</evidence>
<dbReference type="InterPro" id="IPR019613">
    <property type="entry name" value="DUF4198"/>
</dbReference>
<evidence type="ECO:0000313" key="4">
    <source>
        <dbReference type="Proteomes" id="UP000248798"/>
    </source>
</evidence>
<accession>A0A328FAU7</accession>
<evidence type="ECO:0000313" key="3">
    <source>
        <dbReference type="EMBL" id="RAM00255.1"/>
    </source>
</evidence>
<reference evidence="2 5" key="2">
    <citation type="submission" date="2019-02" db="EMBL/GenBank/DDBJ databases">
        <title>Complete genome sequence of Desulfobacter hydrogenophilus AcRS1.</title>
        <authorList>
            <person name="Marietou A."/>
            <person name="Lund M.B."/>
            <person name="Marshall I.P.G."/>
            <person name="Schreiber L."/>
            <person name="Jorgensen B."/>
        </authorList>
    </citation>
    <scope>NUCLEOTIDE SEQUENCE [LARGE SCALE GENOMIC DNA]</scope>
    <source>
        <strain evidence="2 5">AcRS1</strain>
    </source>
</reference>
<dbReference type="Proteomes" id="UP000248798">
    <property type="component" value="Unassembled WGS sequence"/>
</dbReference>
<protein>
    <submittedName>
        <fullName evidence="3">DUF4198 domain-containing protein</fullName>
    </submittedName>
</protein>
<feature type="signal peptide" evidence="1">
    <location>
        <begin position="1"/>
        <end position="33"/>
    </location>
</feature>
<organism evidence="3 4">
    <name type="scientific">Desulfobacter hydrogenophilus</name>
    <dbReference type="NCBI Taxonomy" id="2291"/>
    <lineage>
        <taxon>Bacteria</taxon>
        <taxon>Pseudomonadati</taxon>
        <taxon>Thermodesulfobacteriota</taxon>
        <taxon>Desulfobacteria</taxon>
        <taxon>Desulfobacterales</taxon>
        <taxon>Desulfobacteraceae</taxon>
        <taxon>Desulfobacter</taxon>
    </lineage>
</organism>
<dbReference type="OrthoDB" id="5414589at2"/>
<evidence type="ECO:0000313" key="5">
    <source>
        <dbReference type="Proteomes" id="UP000293902"/>
    </source>
</evidence>
<dbReference type="Pfam" id="PF10670">
    <property type="entry name" value="DUF4198"/>
    <property type="match status" value="1"/>
</dbReference>
<dbReference type="EMBL" id="CP036313">
    <property type="protein sequence ID" value="QBH15197.1"/>
    <property type="molecule type" value="Genomic_DNA"/>
</dbReference>
<feature type="chain" id="PRO_5030062896" evidence="1">
    <location>
        <begin position="34"/>
        <end position="290"/>
    </location>
</feature>
<evidence type="ECO:0000313" key="2">
    <source>
        <dbReference type="EMBL" id="QBH15197.1"/>
    </source>
</evidence>
<proteinExistence type="predicted"/>
<keyword evidence="5" id="KW-1185">Reference proteome</keyword>
<keyword evidence="1" id="KW-0732">Signal</keyword>
<gene>
    <name evidence="3" type="ORF">DO021_20025</name>
    <name evidence="2" type="ORF">EYB58_21105</name>
</gene>
<dbReference type="Proteomes" id="UP000293902">
    <property type="component" value="Chromosome"/>
</dbReference>
<sequence length="290" mass="32880">MTQYINAHFRLSHKFLLFLVPALICFTAASALAHTLYIQPTRFMADKGKSIPFFFCYGHFIPVADGIRGKKLNKVQVIAPDGQAQTVAIMDGKGLHSHMVEYNAPGIWGLTAETTPGYYTFYKDKNGKERHAIKSIDKIKNRLGEVIKSYYSKQYAKTYVRCETPTEPFPANLGLPLELIPVQNLFKLKPGSTLELDVYLDGKPYTGKGTWDATYMGFSTQSEDNFYPQTPVEGSRVSISLPNPGRWFIRYFIKVDAPEQDKDKYLQMKLTTSLTLQIDNERKTAKPKSH</sequence>
<dbReference type="RefSeq" id="WP_111959979.1">
    <property type="nucleotide sequence ID" value="NZ_CP036313.1"/>
</dbReference>
<reference evidence="3 4" key="1">
    <citation type="submission" date="2018-06" db="EMBL/GenBank/DDBJ databases">
        <title>Complete Genome Sequence of Desulfobacter hydrogenophilus (DSM3380).</title>
        <authorList>
            <person name="Marietou A."/>
            <person name="Schreiber L."/>
            <person name="Marshall I."/>
            <person name="Jorgensen B."/>
        </authorList>
    </citation>
    <scope>NUCLEOTIDE SEQUENCE [LARGE SCALE GENOMIC DNA]</scope>
    <source>
        <strain evidence="3 4">DSM 3380</strain>
    </source>
</reference>
<dbReference type="AlphaFoldDB" id="A0A328FAU7"/>
<name>A0A328FAU7_9BACT</name>